<dbReference type="NCBIfam" id="TIGR01635">
    <property type="entry name" value="tail_comp_S"/>
    <property type="match status" value="1"/>
</dbReference>
<sequence length="221" mass="24724">MSDELAQIEKLANAMLARVSAGQRRTLLRKIARTVQGSQRERIRSQRDPEGAPYVPRRPKAPPRPGNHALRFLYPKGAAEPRLVFMKSWVHQGALVTGFDIEANAIRSFFWDRIAKYLPVPAEDDNVEAGRLRRKGVIRKKAMFRKISSARYLRAGIEGDEAWVGFSGLASDIARVHQDGLKDKPAPKAKAVLYPRRPLLGLTAADREAVLNMLLEHVSAV</sequence>
<evidence type="ECO:0000313" key="3">
    <source>
        <dbReference type="Proteomes" id="UP001160625"/>
    </source>
</evidence>
<proteinExistence type="predicted"/>
<accession>A0ABT6N7R3</accession>
<dbReference type="Pfam" id="PF05069">
    <property type="entry name" value="Phage_tail_S"/>
    <property type="match status" value="2"/>
</dbReference>
<gene>
    <name evidence="2" type="ORF">QGN17_20580</name>
</gene>
<dbReference type="Proteomes" id="UP001160625">
    <property type="component" value="Unassembled WGS sequence"/>
</dbReference>
<name>A0ABT6N7R3_9SPHN</name>
<feature type="compositionally biased region" description="Basic and acidic residues" evidence="1">
    <location>
        <begin position="39"/>
        <end position="50"/>
    </location>
</feature>
<reference evidence="2" key="1">
    <citation type="submission" date="2023-04" db="EMBL/GenBank/DDBJ databases">
        <title>Sphingomonas sp. MAHUQ-71 isolated from rice field.</title>
        <authorList>
            <person name="Huq M.A."/>
        </authorList>
    </citation>
    <scope>NUCLEOTIDE SEQUENCE</scope>
    <source>
        <strain evidence="2">MAHUQ-71</strain>
    </source>
</reference>
<dbReference type="RefSeq" id="WP_281046482.1">
    <property type="nucleotide sequence ID" value="NZ_JARYGZ010000007.1"/>
</dbReference>
<protein>
    <submittedName>
        <fullName evidence="2">Phage virion morphogenesis protein</fullName>
    </submittedName>
</protein>
<feature type="region of interest" description="Disordered" evidence="1">
    <location>
        <begin position="37"/>
        <end position="67"/>
    </location>
</feature>
<dbReference type="InterPro" id="IPR006522">
    <property type="entry name" value="Phage_virion_morphogenesis"/>
</dbReference>
<evidence type="ECO:0000313" key="2">
    <source>
        <dbReference type="EMBL" id="MDH7641143.1"/>
    </source>
</evidence>
<dbReference type="EMBL" id="JARYGZ010000007">
    <property type="protein sequence ID" value="MDH7641143.1"/>
    <property type="molecule type" value="Genomic_DNA"/>
</dbReference>
<organism evidence="2 3">
    <name type="scientific">Sphingomonas oryzagri</name>
    <dbReference type="NCBI Taxonomy" id="3042314"/>
    <lineage>
        <taxon>Bacteria</taxon>
        <taxon>Pseudomonadati</taxon>
        <taxon>Pseudomonadota</taxon>
        <taxon>Alphaproteobacteria</taxon>
        <taxon>Sphingomonadales</taxon>
        <taxon>Sphingomonadaceae</taxon>
        <taxon>Sphingomonas</taxon>
    </lineage>
</organism>
<comment type="caution">
    <text evidence="2">The sequence shown here is derived from an EMBL/GenBank/DDBJ whole genome shotgun (WGS) entry which is preliminary data.</text>
</comment>
<evidence type="ECO:0000256" key="1">
    <source>
        <dbReference type="SAM" id="MobiDB-lite"/>
    </source>
</evidence>
<keyword evidence="3" id="KW-1185">Reference proteome</keyword>